<name>A0AAV9DD39_ACOCL</name>
<dbReference type="EMBL" id="JAUJYO010000014">
    <property type="protein sequence ID" value="KAK1298864.1"/>
    <property type="molecule type" value="Genomic_DNA"/>
</dbReference>
<dbReference type="AlphaFoldDB" id="A0AAV9DD39"/>
<reference evidence="1" key="2">
    <citation type="submission" date="2023-06" db="EMBL/GenBank/DDBJ databases">
        <authorList>
            <person name="Ma L."/>
            <person name="Liu K.-W."/>
            <person name="Li Z."/>
            <person name="Hsiao Y.-Y."/>
            <person name="Qi Y."/>
            <person name="Fu T."/>
            <person name="Tang G."/>
            <person name="Zhang D."/>
            <person name="Sun W.-H."/>
            <person name="Liu D.-K."/>
            <person name="Li Y."/>
            <person name="Chen G.-Z."/>
            <person name="Liu X.-D."/>
            <person name="Liao X.-Y."/>
            <person name="Jiang Y.-T."/>
            <person name="Yu X."/>
            <person name="Hao Y."/>
            <person name="Huang J."/>
            <person name="Zhao X.-W."/>
            <person name="Ke S."/>
            <person name="Chen Y.-Y."/>
            <person name="Wu W.-L."/>
            <person name="Hsu J.-L."/>
            <person name="Lin Y.-F."/>
            <person name="Huang M.-D."/>
            <person name="Li C.-Y."/>
            <person name="Huang L."/>
            <person name="Wang Z.-W."/>
            <person name="Zhao X."/>
            <person name="Zhong W.-Y."/>
            <person name="Peng D.-H."/>
            <person name="Ahmad S."/>
            <person name="Lan S."/>
            <person name="Zhang J.-S."/>
            <person name="Tsai W.-C."/>
            <person name="Van De Peer Y."/>
            <person name="Liu Z.-J."/>
        </authorList>
    </citation>
    <scope>NUCLEOTIDE SEQUENCE</scope>
    <source>
        <strain evidence="1">CP</strain>
        <tissue evidence="1">Leaves</tissue>
    </source>
</reference>
<protein>
    <submittedName>
        <fullName evidence="1">Long chain base biosynthesis protein 1b</fullName>
    </submittedName>
</protein>
<accession>A0AAV9DD39</accession>
<organism evidence="1 2">
    <name type="scientific">Acorus calamus</name>
    <name type="common">Sweet flag</name>
    <dbReference type="NCBI Taxonomy" id="4465"/>
    <lineage>
        <taxon>Eukaryota</taxon>
        <taxon>Viridiplantae</taxon>
        <taxon>Streptophyta</taxon>
        <taxon>Embryophyta</taxon>
        <taxon>Tracheophyta</taxon>
        <taxon>Spermatophyta</taxon>
        <taxon>Magnoliopsida</taxon>
        <taxon>Liliopsida</taxon>
        <taxon>Acoraceae</taxon>
        <taxon>Acorus</taxon>
    </lineage>
</organism>
<evidence type="ECO:0000313" key="1">
    <source>
        <dbReference type="EMBL" id="KAK1298864.1"/>
    </source>
</evidence>
<keyword evidence="2" id="KW-1185">Reference proteome</keyword>
<sequence>MMMFSLQRLSDVASLPPYLASAAFTALDHLEGNPDVITKLRSNITLLWNDCALKIKKVSGNVKCKPDKKLDFYASE</sequence>
<comment type="caution">
    <text evidence="1">The sequence shown here is derived from an EMBL/GenBank/DDBJ whole genome shotgun (WGS) entry which is preliminary data.</text>
</comment>
<reference evidence="1" key="1">
    <citation type="journal article" date="2023" name="Nat. Commun.">
        <title>Diploid and tetraploid genomes of Acorus and the evolution of monocots.</title>
        <authorList>
            <person name="Ma L."/>
            <person name="Liu K.W."/>
            <person name="Li Z."/>
            <person name="Hsiao Y.Y."/>
            <person name="Qi Y."/>
            <person name="Fu T."/>
            <person name="Tang G.D."/>
            <person name="Zhang D."/>
            <person name="Sun W.H."/>
            <person name="Liu D.K."/>
            <person name="Li Y."/>
            <person name="Chen G.Z."/>
            <person name="Liu X.D."/>
            <person name="Liao X.Y."/>
            <person name="Jiang Y.T."/>
            <person name="Yu X."/>
            <person name="Hao Y."/>
            <person name="Huang J."/>
            <person name="Zhao X.W."/>
            <person name="Ke S."/>
            <person name="Chen Y.Y."/>
            <person name="Wu W.L."/>
            <person name="Hsu J.L."/>
            <person name="Lin Y.F."/>
            <person name="Huang M.D."/>
            <person name="Li C.Y."/>
            <person name="Huang L."/>
            <person name="Wang Z.W."/>
            <person name="Zhao X."/>
            <person name="Zhong W.Y."/>
            <person name="Peng D.H."/>
            <person name="Ahmad S."/>
            <person name="Lan S."/>
            <person name="Zhang J.S."/>
            <person name="Tsai W.C."/>
            <person name="Van de Peer Y."/>
            <person name="Liu Z.J."/>
        </authorList>
    </citation>
    <scope>NUCLEOTIDE SEQUENCE</scope>
    <source>
        <strain evidence="1">CP</strain>
    </source>
</reference>
<gene>
    <name evidence="1" type="ORF">QJS10_CPB14g01148</name>
</gene>
<proteinExistence type="predicted"/>
<evidence type="ECO:0000313" key="2">
    <source>
        <dbReference type="Proteomes" id="UP001180020"/>
    </source>
</evidence>
<dbReference type="Proteomes" id="UP001180020">
    <property type="component" value="Unassembled WGS sequence"/>
</dbReference>